<evidence type="ECO:0000313" key="1">
    <source>
        <dbReference type="EMBL" id="KAK1140748.1"/>
    </source>
</evidence>
<evidence type="ECO:0000313" key="2">
    <source>
        <dbReference type="Proteomes" id="UP001177260"/>
    </source>
</evidence>
<comment type="caution">
    <text evidence="1">The sequence shown here is derived from an EMBL/GenBank/DDBJ whole genome shotgun (WGS) entry which is preliminary data.</text>
</comment>
<gene>
    <name evidence="1" type="ORF">N8T08_009949</name>
</gene>
<name>A0ACC3ASI7_9EURO</name>
<dbReference type="EMBL" id="JAOPJF010000076">
    <property type="protein sequence ID" value="KAK1140748.1"/>
    <property type="molecule type" value="Genomic_DNA"/>
</dbReference>
<accession>A0ACC3ASI7</accession>
<organism evidence="1 2">
    <name type="scientific">Aspergillus melleus</name>
    <dbReference type="NCBI Taxonomy" id="138277"/>
    <lineage>
        <taxon>Eukaryota</taxon>
        <taxon>Fungi</taxon>
        <taxon>Dikarya</taxon>
        <taxon>Ascomycota</taxon>
        <taxon>Pezizomycotina</taxon>
        <taxon>Eurotiomycetes</taxon>
        <taxon>Eurotiomycetidae</taxon>
        <taxon>Eurotiales</taxon>
        <taxon>Aspergillaceae</taxon>
        <taxon>Aspergillus</taxon>
        <taxon>Aspergillus subgen. Circumdati</taxon>
    </lineage>
</organism>
<proteinExistence type="predicted"/>
<reference evidence="1 2" key="1">
    <citation type="journal article" date="2023" name="ACS Omega">
        <title>Identification of the Neoaspergillic Acid Biosynthesis Gene Cluster by Establishing an In Vitro CRISPR-Ribonucleoprotein Genetic System in Aspergillus melleus.</title>
        <authorList>
            <person name="Yuan B."/>
            <person name="Grau M.F."/>
            <person name="Murata R.M."/>
            <person name="Torok T."/>
            <person name="Venkateswaran K."/>
            <person name="Stajich J.E."/>
            <person name="Wang C.C.C."/>
        </authorList>
    </citation>
    <scope>NUCLEOTIDE SEQUENCE [LARGE SCALE GENOMIC DNA]</scope>
    <source>
        <strain evidence="1 2">IMV 1140</strain>
    </source>
</reference>
<sequence>MTPSIFAEVFRLLSPAYFIEPFRTIHRALHPTTVHVQGYKRLEVIFEEFANNVMVIAQTRERMGHPLGLAEYTHLLSCASSMGDAHMADQVWENMKEDDVQPDAACYNHLMASKVWDSTYTGRGGYRLRITKHIYRKRGYESPNPGWTGFGTKARSVRKEVVETLNEMIGNGFQGDENTFIQIMVSSSRVGAISGIERLLKAIWNVDVDALLDPENHPKQEPVTPFPRSSPCYPTKNLLHAVAHAFGTSSNMLAALRTIEHLSESYGIVIPEEVWLELMERTFVLSRRRFGTDLPGKDRGQVDPDFLFDMYKTMTSKPFNVQPTAHVHQMMAKTAWDQRNWTLYKEHMEGAYDILAETRRKQKVARTKVMSYLTNSKISQGPKKRRGPADLTRFKSRHFANAVYEYDLLRLRAAEAYTIVVRLARLLIIQNHWEIPGESEYAWERRYLPQALEEWQDFLPDQIHYHTSSGMIHRKGFSNWRFRRYTGFHQIPIRRPTPTNGLKRELHPDEIDDDAFWANLLKRRPYYKSKASLQIQPLDRLFSGVIERSTVSHPPPYDPFTYETIADCANYEDLKKFYRAHDFKKVRYWKEEGEAEDEEYEDPADTAIEGFGYAYG</sequence>
<keyword evidence="2" id="KW-1185">Reference proteome</keyword>
<dbReference type="Proteomes" id="UP001177260">
    <property type="component" value="Unassembled WGS sequence"/>
</dbReference>
<protein>
    <submittedName>
        <fullName evidence="1">Uncharacterized protein</fullName>
    </submittedName>
</protein>